<dbReference type="InterPro" id="IPR046357">
    <property type="entry name" value="PPIase_dom_sf"/>
</dbReference>
<keyword evidence="6" id="KW-0812">Transmembrane</keyword>
<evidence type="ECO:0000313" key="9">
    <source>
        <dbReference type="Proteomes" id="UP001389717"/>
    </source>
</evidence>
<evidence type="ECO:0000256" key="1">
    <source>
        <dbReference type="ARBA" id="ARBA00000971"/>
    </source>
</evidence>
<evidence type="ECO:0000259" key="7">
    <source>
        <dbReference type="PROSITE" id="PS50198"/>
    </source>
</evidence>
<keyword evidence="9" id="KW-1185">Reference proteome</keyword>
<keyword evidence="5" id="KW-1003">Cell membrane</keyword>
<keyword evidence="5 6" id="KW-0472">Membrane</keyword>
<comment type="catalytic activity">
    <reaction evidence="1 5">
        <text>[protein]-peptidylproline (omega=180) = [protein]-peptidylproline (omega=0)</text>
        <dbReference type="Rhea" id="RHEA:16237"/>
        <dbReference type="Rhea" id="RHEA-COMP:10747"/>
        <dbReference type="Rhea" id="RHEA-COMP:10748"/>
        <dbReference type="ChEBI" id="CHEBI:83833"/>
        <dbReference type="ChEBI" id="CHEBI:83834"/>
        <dbReference type="EC" id="5.2.1.8"/>
    </reaction>
</comment>
<dbReference type="PANTHER" id="PTHR47245:SF1">
    <property type="entry name" value="FOLDASE PROTEIN PRSA"/>
    <property type="match status" value="1"/>
</dbReference>
<evidence type="ECO:0000256" key="4">
    <source>
        <dbReference type="ARBA" id="ARBA00023235"/>
    </source>
</evidence>
<dbReference type="GO" id="GO:0003755">
    <property type="term" value="F:peptidyl-prolyl cis-trans isomerase activity"/>
    <property type="evidence" value="ECO:0007669"/>
    <property type="project" value="UniProtKB-EC"/>
</dbReference>
<reference evidence="8 9" key="1">
    <citation type="submission" date="2024-04" db="EMBL/GenBank/DDBJ databases">
        <title>Bacillus oryzaecorticis sp. nov., a moderately halophilic bacterium isolated from rice husks.</title>
        <authorList>
            <person name="Zhu H.-S."/>
        </authorList>
    </citation>
    <scope>NUCLEOTIDE SEQUENCE [LARGE SCALE GENOMIC DNA]</scope>
    <source>
        <strain evidence="8 9">ZC255</strain>
    </source>
</reference>
<keyword evidence="3 5" id="KW-0697">Rotamase</keyword>
<organism evidence="8 9">
    <name type="scientific">Rossellomorea oryzaecorticis</name>
    <dbReference type="NCBI Taxonomy" id="1396505"/>
    <lineage>
        <taxon>Bacteria</taxon>
        <taxon>Bacillati</taxon>
        <taxon>Bacillota</taxon>
        <taxon>Bacilli</taxon>
        <taxon>Bacillales</taxon>
        <taxon>Bacillaceae</taxon>
        <taxon>Rossellomorea</taxon>
    </lineage>
</organism>
<dbReference type="PROSITE" id="PS50198">
    <property type="entry name" value="PPIC_PPIASE_2"/>
    <property type="match status" value="1"/>
</dbReference>
<evidence type="ECO:0000256" key="2">
    <source>
        <dbReference type="ARBA" id="ARBA00022729"/>
    </source>
</evidence>
<dbReference type="Gene3D" id="3.10.50.40">
    <property type="match status" value="1"/>
</dbReference>
<keyword evidence="2 5" id="KW-0732">Signal</keyword>
<comment type="caution">
    <text evidence="8">The sequence shown here is derived from an EMBL/GenBank/DDBJ whole genome shotgun (WGS) entry which is preliminary data.</text>
</comment>
<evidence type="ECO:0000256" key="3">
    <source>
        <dbReference type="ARBA" id="ARBA00023110"/>
    </source>
</evidence>
<dbReference type="PROSITE" id="PS01096">
    <property type="entry name" value="PPIC_PPIASE_1"/>
    <property type="match status" value="1"/>
</dbReference>
<feature type="transmembrane region" description="Helical" evidence="6">
    <location>
        <begin position="7"/>
        <end position="28"/>
    </location>
</feature>
<feature type="domain" description="PpiC" evidence="7">
    <location>
        <begin position="155"/>
        <end position="245"/>
    </location>
</feature>
<comment type="similarity">
    <text evidence="5">Belongs to the PrsA family.</text>
</comment>
<dbReference type="SUPFAM" id="SSF54534">
    <property type="entry name" value="FKBP-like"/>
    <property type="match status" value="1"/>
</dbReference>
<evidence type="ECO:0000256" key="6">
    <source>
        <dbReference type="SAM" id="Phobius"/>
    </source>
</evidence>
<dbReference type="HAMAP" id="MF_01145">
    <property type="entry name" value="Foldase_PrsA"/>
    <property type="match status" value="1"/>
</dbReference>
<protein>
    <recommendedName>
        <fullName evidence="5">Foldase protein PrsA</fullName>
        <ecNumber evidence="5">5.2.1.8</ecNumber>
    </recommendedName>
</protein>
<accession>A0ABU9K6N9</accession>
<comment type="function">
    <text evidence="5">Plays a major role in protein secretion by helping the post-translocational extracellular folding of several secreted proteins.</text>
</comment>
<dbReference type="Pfam" id="PF13624">
    <property type="entry name" value="SurA_N_3"/>
    <property type="match status" value="1"/>
</dbReference>
<evidence type="ECO:0000313" key="8">
    <source>
        <dbReference type="EMBL" id="MEL3971698.1"/>
    </source>
</evidence>
<dbReference type="InterPro" id="IPR023059">
    <property type="entry name" value="Foldase_PrsA"/>
</dbReference>
<dbReference type="InterPro" id="IPR000297">
    <property type="entry name" value="PPIase_PpiC"/>
</dbReference>
<gene>
    <name evidence="5" type="primary">prsA</name>
    <name evidence="8" type="ORF">AAEO50_05330</name>
</gene>
<evidence type="ECO:0000256" key="5">
    <source>
        <dbReference type="HAMAP-Rule" id="MF_01145"/>
    </source>
</evidence>
<dbReference type="Proteomes" id="UP001389717">
    <property type="component" value="Unassembled WGS sequence"/>
</dbReference>
<sequence length="293" mass="32746">MTKKKSITLWSVLGGIVVIGALLAAFGFSKEEVVAKVGSQSISKEDLYSTLVDQYGEAALDTLIAEKIVELEGDEKNIKIKDSEIEDELQSIKDSYGGDEAFDEALASSGADAASLKENIETYLLTEKLLKDRVSITDDQIKEYFEANKDSFAQEEQVEASHILVEDEKTAKEVKDKLDAGGDFAELAKVYSTDTSNAESGGELGFFAKGEMVEEFEEKAFEMKPDEISEPVKTEFGYHIIKVTDKKEAKEAVLEEHKEEINEILFDQSLQTEYGTWLEEKKEKYNIDNRLKS</sequence>
<dbReference type="InterPro" id="IPR050245">
    <property type="entry name" value="PrsA_foldase"/>
</dbReference>
<dbReference type="PANTHER" id="PTHR47245">
    <property type="entry name" value="PEPTIDYLPROLYL ISOMERASE"/>
    <property type="match status" value="1"/>
</dbReference>
<dbReference type="Pfam" id="PF13616">
    <property type="entry name" value="Rotamase_3"/>
    <property type="match status" value="1"/>
</dbReference>
<proteinExistence type="inferred from homology"/>
<dbReference type="InterPro" id="IPR023058">
    <property type="entry name" value="PPIase_PpiC_CS"/>
</dbReference>
<keyword evidence="6" id="KW-1133">Transmembrane helix</keyword>
<dbReference type="Gene3D" id="1.10.4030.10">
    <property type="entry name" value="Porin chaperone SurA, peptide-binding domain"/>
    <property type="match status" value="1"/>
</dbReference>
<name>A0ABU9K6N9_9BACI</name>
<dbReference type="EC" id="5.2.1.8" evidence="5"/>
<keyword evidence="4 5" id="KW-0413">Isomerase</keyword>
<dbReference type="EMBL" id="JBBYAF010000007">
    <property type="protein sequence ID" value="MEL3971698.1"/>
    <property type="molecule type" value="Genomic_DNA"/>
</dbReference>
<dbReference type="RefSeq" id="WP_341981249.1">
    <property type="nucleotide sequence ID" value="NZ_JBBYAF010000007.1"/>
</dbReference>